<dbReference type="InterPro" id="IPR001888">
    <property type="entry name" value="Transposase_1"/>
</dbReference>
<dbReference type="GO" id="GO:0003697">
    <property type="term" value="F:single-stranded DNA binding"/>
    <property type="evidence" value="ECO:0007669"/>
    <property type="project" value="TreeGrafter"/>
</dbReference>
<dbReference type="GO" id="GO:0000729">
    <property type="term" value="P:DNA double-strand break processing"/>
    <property type="evidence" value="ECO:0007669"/>
    <property type="project" value="TreeGrafter"/>
</dbReference>
<dbReference type="GO" id="GO:0031297">
    <property type="term" value="P:replication fork processing"/>
    <property type="evidence" value="ECO:0007669"/>
    <property type="project" value="TreeGrafter"/>
</dbReference>
<evidence type="ECO:0000313" key="3">
    <source>
        <dbReference type="Proteomes" id="UP000186922"/>
    </source>
</evidence>
<dbReference type="GO" id="GO:0035861">
    <property type="term" value="C:site of double-strand break"/>
    <property type="evidence" value="ECO:0007669"/>
    <property type="project" value="TreeGrafter"/>
</dbReference>
<keyword evidence="3" id="KW-1185">Reference proteome</keyword>
<dbReference type="InterPro" id="IPR036397">
    <property type="entry name" value="RNaseH_sf"/>
</dbReference>
<dbReference type="InterPro" id="IPR041426">
    <property type="entry name" value="Mos1_HTH"/>
</dbReference>
<dbReference type="GO" id="GO:0005634">
    <property type="term" value="C:nucleus"/>
    <property type="evidence" value="ECO:0007669"/>
    <property type="project" value="TreeGrafter"/>
</dbReference>
<evidence type="ECO:0000259" key="1">
    <source>
        <dbReference type="Pfam" id="PF17906"/>
    </source>
</evidence>
<dbReference type="PANTHER" id="PTHR46060">
    <property type="entry name" value="MARINER MOS1 TRANSPOSASE-LIKE PROTEIN"/>
    <property type="match status" value="1"/>
</dbReference>
<evidence type="ECO:0000313" key="2">
    <source>
        <dbReference type="EMBL" id="GAV06446.1"/>
    </source>
</evidence>
<dbReference type="Proteomes" id="UP000186922">
    <property type="component" value="Unassembled WGS sequence"/>
</dbReference>
<organism evidence="2 3">
    <name type="scientific">Ramazzottius varieornatus</name>
    <name type="common">Water bear</name>
    <name type="synonym">Tardigrade</name>
    <dbReference type="NCBI Taxonomy" id="947166"/>
    <lineage>
        <taxon>Eukaryota</taxon>
        <taxon>Metazoa</taxon>
        <taxon>Ecdysozoa</taxon>
        <taxon>Tardigrada</taxon>
        <taxon>Eutardigrada</taxon>
        <taxon>Parachela</taxon>
        <taxon>Hypsibioidea</taxon>
        <taxon>Ramazzottiidae</taxon>
        <taxon>Ramazzottius</taxon>
    </lineage>
</organism>
<dbReference type="STRING" id="947166.A0A1D1VZR3"/>
<dbReference type="Pfam" id="PF01359">
    <property type="entry name" value="Transposase_1"/>
    <property type="match status" value="1"/>
</dbReference>
<comment type="caution">
    <text evidence="2">The sequence shown here is derived from an EMBL/GenBank/DDBJ whole genome shotgun (WGS) entry which is preliminary data.</text>
</comment>
<dbReference type="Gene3D" id="3.30.420.10">
    <property type="entry name" value="Ribonuclease H-like superfamily/Ribonuclease H"/>
    <property type="match status" value="1"/>
</dbReference>
<dbReference type="AlphaFoldDB" id="A0A1D1VZR3"/>
<name>A0A1D1VZR3_RAMVA</name>
<dbReference type="GO" id="GO:0044774">
    <property type="term" value="P:mitotic DNA integrity checkpoint signaling"/>
    <property type="evidence" value="ECO:0007669"/>
    <property type="project" value="TreeGrafter"/>
</dbReference>
<gene>
    <name evidence="2" type="primary">RvY_16437-1</name>
    <name evidence="2" type="synonym">RvY_16437.1</name>
    <name evidence="2" type="ORF">RvY_16437</name>
</gene>
<proteinExistence type="predicted"/>
<dbReference type="GO" id="GO:0044547">
    <property type="term" value="F:DNA topoisomerase binding"/>
    <property type="evidence" value="ECO:0007669"/>
    <property type="project" value="TreeGrafter"/>
</dbReference>
<accession>A0A1D1VZR3</accession>
<dbReference type="GO" id="GO:0042800">
    <property type="term" value="F:histone H3K4 methyltransferase activity"/>
    <property type="evidence" value="ECO:0007669"/>
    <property type="project" value="TreeGrafter"/>
</dbReference>
<dbReference type="GO" id="GO:0003690">
    <property type="term" value="F:double-stranded DNA binding"/>
    <property type="evidence" value="ECO:0007669"/>
    <property type="project" value="TreeGrafter"/>
</dbReference>
<dbReference type="Gene3D" id="1.10.10.1450">
    <property type="match status" value="1"/>
</dbReference>
<dbReference type="Gene3D" id="1.10.10.10">
    <property type="entry name" value="Winged helix-like DNA-binding domain superfamily/Winged helix DNA-binding domain"/>
    <property type="match status" value="1"/>
</dbReference>
<dbReference type="GO" id="GO:0006303">
    <property type="term" value="P:double-strand break repair via nonhomologous end joining"/>
    <property type="evidence" value="ECO:0007669"/>
    <property type="project" value="TreeGrafter"/>
</dbReference>
<dbReference type="GO" id="GO:0046975">
    <property type="term" value="F:histone H3K36 methyltransferase activity"/>
    <property type="evidence" value="ECO:0007669"/>
    <property type="project" value="TreeGrafter"/>
</dbReference>
<sequence>MNKAKLRVVLKYEFRRGTSASLTVKEVNHVFGEETADKMTVGRWFGRFRSEDFSLEDRPHGRPKLKVDNEVLKTLVESDPSQTTVQLSRHFGVSPRTITEHLHDLGKVRKLEKWVPHSLGALQKEFRFMAFLCHLIRNKKESISDRIITCDEKWILYNNRKRKRQWLDEGEELQEIPKPELHQKKVMVAVWWSSRGLVHYDSLPPGKTINAGYYCLELETVMKKLAVQQPKLINRLPAWVAPEYPDRFLGGRTHLFLRINLVWRTLEGYRASRSCTIL</sequence>
<dbReference type="Pfam" id="PF17906">
    <property type="entry name" value="HTH_48"/>
    <property type="match status" value="1"/>
</dbReference>
<dbReference type="PANTHER" id="PTHR46060:SF2">
    <property type="entry name" value="HISTONE-LYSINE N-METHYLTRANSFERASE SETMAR"/>
    <property type="match status" value="1"/>
</dbReference>
<dbReference type="InterPro" id="IPR036388">
    <property type="entry name" value="WH-like_DNA-bd_sf"/>
</dbReference>
<dbReference type="GO" id="GO:0000793">
    <property type="term" value="C:condensed chromosome"/>
    <property type="evidence" value="ECO:0007669"/>
    <property type="project" value="TreeGrafter"/>
</dbReference>
<feature type="domain" description="Mos1 transposase HTH" evidence="1">
    <location>
        <begin position="4"/>
        <end position="52"/>
    </location>
</feature>
<dbReference type="GO" id="GO:0015074">
    <property type="term" value="P:DNA integration"/>
    <property type="evidence" value="ECO:0007669"/>
    <property type="project" value="TreeGrafter"/>
</dbReference>
<dbReference type="GO" id="GO:0000014">
    <property type="term" value="F:single-stranded DNA endodeoxyribonuclease activity"/>
    <property type="evidence" value="ECO:0007669"/>
    <property type="project" value="TreeGrafter"/>
</dbReference>
<dbReference type="EMBL" id="BDGG01000013">
    <property type="protein sequence ID" value="GAV06446.1"/>
    <property type="molecule type" value="Genomic_DNA"/>
</dbReference>
<dbReference type="OrthoDB" id="616263at2759"/>
<protein>
    <recommendedName>
        <fullName evidence="1">Mos1 transposase HTH domain-containing protein</fullName>
    </recommendedName>
</protein>
<dbReference type="InterPro" id="IPR052709">
    <property type="entry name" value="Transposase-MT_Hybrid"/>
</dbReference>
<reference evidence="2 3" key="1">
    <citation type="journal article" date="2016" name="Nat. Commun.">
        <title>Extremotolerant tardigrade genome and improved radiotolerance of human cultured cells by tardigrade-unique protein.</title>
        <authorList>
            <person name="Hashimoto T."/>
            <person name="Horikawa D.D."/>
            <person name="Saito Y."/>
            <person name="Kuwahara H."/>
            <person name="Kozuka-Hata H."/>
            <person name="Shin-I T."/>
            <person name="Minakuchi Y."/>
            <person name="Ohishi K."/>
            <person name="Motoyama A."/>
            <person name="Aizu T."/>
            <person name="Enomoto A."/>
            <person name="Kondo K."/>
            <person name="Tanaka S."/>
            <person name="Hara Y."/>
            <person name="Koshikawa S."/>
            <person name="Sagara H."/>
            <person name="Miura T."/>
            <person name="Yokobori S."/>
            <person name="Miyagawa K."/>
            <person name="Suzuki Y."/>
            <person name="Kubo T."/>
            <person name="Oyama M."/>
            <person name="Kohara Y."/>
            <person name="Fujiyama A."/>
            <person name="Arakawa K."/>
            <person name="Katayama T."/>
            <person name="Toyoda A."/>
            <person name="Kunieda T."/>
        </authorList>
    </citation>
    <scope>NUCLEOTIDE SEQUENCE [LARGE SCALE GENOMIC DNA]</scope>
    <source>
        <strain evidence="2 3">YOKOZUNA-1</strain>
    </source>
</reference>